<dbReference type="Proteomes" id="UP000541610">
    <property type="component" value="Unassembled WGS sequence"/>
</dbReference>
<reference evidence="3 4" key="1">
    <citation type="submission" date="2020-04" db="EMBL/GenBank/DDBJ databases">
        <title>Perkinsus olseni comparative genomics.</title>
        <authorList>
            <person name="Bogema D.R."/>
        </authorList>
    </citation>
    <scope>NUCLEOTIDE SEQUENCE [LARGE SCALE GENOMIC DNA]</scope>
    <source>
        <strain evidence="1">00978-12</strain>
        <strain evidence="2 4">ATCC PRA-207</strain>
    </source>
</reference>
<accession>A0A7J6NWW6</accession>
<comment type="caution">
    <text evidence="1">The sequence shown here is derived from an EMBL/GenBank/DDBJ whole genome shotgun (WGS) entry which is preliminary data.</text>
</comment>
<proteinExistence type="predicted"/>
<dbReference type="EMBL" id="JABANP010000164">
    <property type="protein sequence ID" value="KAF4688046.1"/>
    <property type="molecule type" value="Genomic_DNA"/>
</dbReference>
<dbReference type="Proteomes" id="UP000553632">
    <property type="component" value="Unassembled WGS sequence"/>
</dbReference>
<protein>
    <submittedName>
        <fullName evidence="1">Uncharacterized protein</fullName>
    </submittedName>
</protein>
<evidence type="ECO:0000313" key="2">
    <source>
        <dbReference type="EMBL" id="KAF4703615.1"/>
    </source>
</evidence>
<gene>
    <name evidence="1" type="ORF">FOZ60_003213</name>
    <name evidence="2" type="ORF">FOZ63_006286</name>
</gene>
<evidence type="ECO:0000313" key="3">
    <source>
        <dbReference type="Proteomes" id="UP000541610"/>
    </source>
</evidence>
<name>A0A7J6NWW6_PEROL</name>
<dbReference type="EMBL" id="JABANO010035365">
    <property type="protein sequence ID" value="KAF4703615.1"/>
    <property type="molecule type" value="Genomic_DNA"/>
</dbReference>
<sequence length="138" mass="15319">MTESNQQAKLRKTIIIDRSRVPQAGKHSPNVKWLFGDGLLCHTDGAGCVTVDAIPSNMTDSTACVLAIRALYACKKREGVLRSHLRVRLLPTQLQLVTSLMKDSDIGSLQLFREHEQEDSSIWLTSAKPSRGSLRMTD</sequence>
<evidence type="ECO:0000313" key="4">
    <source>
        <dbReference type="Proteomes" id="UP000553632"/>
    </source>
</evidence>
<keyword evidence="4" id="KW-1185">Reference proteome</keyword>
<dbReference type="AlphaFoldDB" id="A0A7J6NWW6"/>
<organism evidence="1 3">
    <name type="scientific">Perkinsus olseni</name>
    <name type="common">Perkinsus atlanticus</name>
    <dbReference type="NCBI Taxonomy" id="32597"/>
    <lineage>
        <taxon>Eukaryota</taxon>
        <taxon>Sar</taxon>
        <taxon>Alveolata</taxon>
        <taxon>Perkinsozoa</taxon>
        <taxon>Perkinsea</taxon>
        <taxon>Perkinsida</taxon>
        <taxon>Perkinsidae</taxon>
        <taxon>Perkinsus</taxon>
    </lineage>
</organism>
<evidence type="ECO:0000313" key="1">
    <source>
        <dbReference type="EMBL" id="KAF4688046.1"/>
    </source>
</evidence>